<keyword evidence="7" id="KW-1185">Reference proteome</keyword>
<evidence type="ECO:0000256" key="2">
    <source>
        <dbReference type="SAM" id="Phobius"/>
    </source>
</evidence>
<feature type="domain" description="Tip attachment protein J second Ig-like" evidence="4">
    <location>
        <begin position="884"/>
        <end position="980"/>
    </location>
</feature>
<dbReference type="InterPro" id="IPR055385">
    <property type="entry name" value="GpJ_HDII-ins2"/>
</dbReference>
<dbReference type="Proteomes" id="UP000324260">
    <property type="component" value="Unassembled WGS sequence"/>
</dbReference>
<sequence>MTTIVARPSPVRSDLYTAEIPDGTSLSAVLGEAPESVRAQIDSEVIPRECWADPLPADAQVLITGTPEDDGIGRAIAMIAVAVASAYTGGAAAAAMGFTKGTAAFAAASAATSAAVTVAGTLAVNALIPPEMPSEKSPTSPNVRNSITGTRNQIDKYGVVPRVYGNPRWYPKLAANPVTEIAGNDQYLRMLLVLGYGPLEVAGHRVGDGYSVLKDVDVGDAITIGETNLGDYEDVEWEIGMPDQLTLMTPDIAEEQVGVALNAQGEPQADTWVSDGNSATRTTGPGAKEISIDLVFPQGFFCINDNGTRSGLDVEFRIEYREAGTSAWTVQDDAWRIGGDQGTKDTYRLNRRWSVPKGQYDVRVTRVRSRHGGVQAIYTDCQWSVLRSVQDGPAYTGNHVLMGLRIRATDQLNGVIDQLRIRTQAVLRVWDGSAWVMQATNNPGWAYIDAMTGQQVGNPIGDDRLHLEDIVNWAAFCDNQGLEYHHVHDGDETVLDRARSIAAGGQGSFAFRDVGFSIVFDDPNTPVVQAITPRNASGLSSSIQYKDLPHGIRVKYVDPDTWSDAERIVYRDGYDETNATRFEDFQLQGVASADQAWHHGNYHLRQAILRPETFRASMDWEHLALVRGNRALYQFDAILVGLGSARVKSVSGNTITLDERLEYTEQRAYGVSVRGVDDGQGAPALMASQVTGDTIGETDTFTLVEPLDVAVGDLVVYGEMGKESIDAKVTRIERGPDFTADLTFVHAAPDIYDYSSAPVFDPGITNPIPPDRVRPPIPQITSVRGDETAAQQRQDGSFTTLIRVAYAFNTQVGLPNLQVEARYRVVGSGEWEHAGPFTASGNLTIRDVDEELDYEIQLRALNGSMASVWSQTATLTVTGQAVQVPQSIEVQRGTFSLTLIPKGLYSGAQYEFFRSSAPLALGDVETSAQHLSVGAVLVDTDLMPDTTYYYYVRQWTVSRVSAFAAVEATTRNDPAAVISNISGEIKQGDLYPALSDEIDKIGANAGAIAGIQDDLDQTQQHLSDEAARLDDRVDGVQSSLDQTQQELDSETARLDDRVNTVQGDLADESARLDGRVSSVQNSLETTRNNLEAADADLDQRLGEAETAIVEEAEVRRTEDEFTASRLEGLQDTANDHELRIGSLQRVQQEGDQLDAIIYEALNAETANRRASIRTEERIRIDGDSALAMRADSLEASVGDLDAAITTEQQARADEDSALASQIGELSAKVDALPQFASGFESGSDYDQWTAAGGSTLTAETDSVYAGLQSGLITSTDASPNPWGTDNAVYVRIPAGVTEAFEGFEITISIAARQPDTNAAAEIAVAYSTDGAGNSGWQHFTPDSTWSVFEFSYTVPEGASGSRDILRIWADTSGSGLGVIIDGVRVKRVAGEVQEITAALEQEQQARIDGDDALASDLSALTTRVGDNESGLTAEQQARADADSAMASDIQDMGARVGDVESGLTTEQQVRADADSALASRASSLESRTDDVEAGLTSEEQARTNADEALGSRLTAVEVTSGDNTAAITGEAEARATEDEAQARTLEKVSLTSQQQSAAIAALQRLQQEGEAIEAIQFESINVETANRRASIRTEERVRTDEDSALAVRADQLEASIGDNSAAITAEQQARVDGDNALASDLSSLDTRVGDAESSLTQEQQARIDGDQALASDVSSLDSRIGSAESAITAEQQARIDGDSTLASRASSLETRMGDAETSITEEEQARIDGDDALASRASSLETRMGSAETSITEEQQARTDGDEALATDISGLQARVGDTESAIQAEEQARADGDEAQATRTDTVIARIGRMPTWASSFEPGDDKDRWSAGTDTSILDAAVTPKAGTNCVRIHSSRASADPWNGSHAASAAIPEDTAMAFAGKRIRVTIFAQRYDSNPAPQFALSYSTNSAGNSGWHHFEVAVSGEWRRFSFIYDVPEAATGNAQILVWGDSSGSTEGRATIVDALSIEAVANAEDMPEIAENQAAIQQEQQTRIDGDEALGQQISTVQAQLGEDIASVEQTAQANIDAQADRINAMWTLRLDVNGRVTSVGLANDGEETEFGIIADRMFIADPDDPASADVPFIFDNGRLLLKEALIDQLTFGKLTDGSGNFIVDSNGRIKGEYLVVDAAESSNYQAGQSGWKLGKDGSAELNKVNVRGNIDVRGLTVYNSAPSFVITDSYSGNNTIHYIWGQSTTDANAPLVDWRSEPEGIRYWATDPYSGTDALTFTNLIDRTYAVNARGASSSAYINLDVDLQYYIRAFLDDSDRSTARVEFDGELLVYDGSDLVRKSVIIHGEDSSRNFRTEAVATEGVNTSTTVAIKLKETDGDLRVVFRLRGYCYTQRYADGHNATFIFESRRCEMDALISRI</sequence>
<feature type="domain" description="Tip attachment protein J central straight fiber" evidence="3">
    <location>
        <begin position="2019"/>
        <end position="2163"/>
    </location>
</feature>
<dbReference type="Gene3D" id="1.20.5.340">
    <property type="match status" value="1"/>
</dbReference>
<evidence type="ECO:0000313" key="6">
    <source>
        <dbReference type="EMBL" id="TZG40566.1"/>
    </source>
</evidence>
<evidence type="ECO:0008006" key="8">
    <source>
        <dbReference type="Google" id="ProtNLM"/>
    </source>
</evidence>
<dbReference type="Pfam" id="PF09327">
    <property type="entry name" value="Phage_Tail_Tip"/>
    <property type="match status" value="1"/>
</dbReference>
<evidence type="ECO:0000256" key="1">
    <source>
        <dbReference type="SAM" id="MobiDB-lite"/>
    </source>
</evidence>
<gene>
    <name evidence="6" type="ORF">FZZ93_05845</name>
</gene>
<feature type="region of interest" description="Disordered" evidence="1">
    <location>
        <begin position="1464"/>
        <end position="1498"/>
    </location>
</feature>
<evidence type="ECO:0000259" key="3">
    <source>
        <dbReference type="Pfam" id="PF09327"/>
    </source>
</evidence>
<keyword evidence="2" id="KW-1133">Transmembrane helix</keyword>
<dbReference type="InterPro" id="IPR053171">
    <property type="entry name" value="Viral_Tip_Attach_Protein"/>
</dbReference>
<dbReference type="InterPro" id="IPR015406">
    <property type="entry name" value="GpJ_CSF"/>
</dbReference>
<dbReference type="OrthoDB" id="109844at2"/>
<accession>A0A5D9D9Y1</accession>
<dbReference type="Gene3D" id="2.60.120.260">
    <property type="entry name" value="Galactose-binding domain-like"/>
    <property type="match status" value="2"/>
</dbReference>
<keyword evidence="2" id="KW-0812">Transmembrane</keyword>
<feature type="compositionally biased region" description="Polar residues" evidence="1">
    <location>
        <begin position="1736"/>
        <end position="1754"/>
    </location>
</feature>
<feature type="compositionally biased region" description="Low complexity" evidence="1">
    <location>
        <begin position="1474"/>
        <end position="1485"/>
    </location>
</feature>
<dbReference type="InterPro" id="IPR057587">
    <property type="entry name" value="GpJ_Ig_second"/>
</dbReference>
<dbReference type="RefSeq" id="WP_149321397.1">
    <property type="nucleotide sequence ID" value="NZ_JARWAH010000003.1"/>
</dbReference>
<feature type="domain" description="Tip attachment protein J HDII-ins2" evidence="5">
    <location>
        <begin position="273"/>
        <end position="391"/>
    </location>
</feature>
<keyword evidence="2" id="KW-0472">Membrane</keyword>
<dbReference type="Pfam" id="PF24489">
    <property type="entry name" value="Ig_J_second"/>
    <property type="match status" value="1"/>
</dbReference>
<evidence type="ECO:0000259" key="5">
    <source>
        <dbReference type="Pfam" id="PF24801"/>
    </source>
</evidence>
<feature type="transmembrane region" description="Helical" evidence="2">
    <location>
        <begin position="75"/>
        <end position="98"/>
    </location>
</feature>
<evidence type="ECO:0000313" key="7">
    <source>
        <dbReference type="Proteomes" id="UP000324260"/>
    </source>
</evidence>
<dbReference type="PANTHER" id="PTHR36251">
    <property type="entry name" value="FELS-1 PROPHAGE HOST SPECIFICITY PROTEIN-RELATED"/>
    <property type="match status" value="1"/>
</dbReference>
<protein>
    <recommendedName>
        <fullName evidence="8">DUF1983 domain-containing protein</fullName>
    </recommendedName>
</protein>
<comment type="caution">
    <text evidence="6">The sequence shown here is derived from an EMBL/GenBank/DDBJ whole genome shotgun (WGS) entry which is preliminary data.</text>
</comment>
<feature type="transmembrane region" description="Helical" evidence="2">
    <location>
        <begin position="105"/>
        <end position="128"/>
    </location>
</feature>
<dbReference type="EMBL" id="VTPU01000004">
    <property type="protein sequence ID" value="TZG40566.1"/>
    <property type="molecule type" value="Genomic_DNA"/>
</dbReference>
<reference evidence="6 7" key="1">
    <citation type="submission" date="2019-08" db="EMBL/GenBank/DDBJ databases">
        <title>Draft Genome Sequence of Halomonas eurihalina Isolated from Preserved Hide-surface.</title>
        <authorList>
            <person name="Hussain S.A."/>
            <person name="Xu A."/>
            <person name="Sarker M."/>
            <person name="Sommers C."/>
        </authorList>
    </citation>
    <scope>NUCLEOTIDE SEQUENCE [LARGE SCALE GENOMIC DNA]</scope>
    <source>
        <strain evidence="6 7">MS1</strain>
    </source>
</reference>
<proteinExistence type="predicted"/>
<dbReference type="NCBIfam" id="NF040662">
    <property type="entry name" value="attach_TipJ_rel"/>
    <property type="match status" value="1"/>
</dbReference>
<feature type="region of interest" description="Disordered" evidence="1">
    <location>
        <begin position="1648"/>
        <end position="1762"/>
    </location>
</feature>
<feature type="compositionally biased region" description="Polar residues" evidence="1">
    <location>
        <begin position="1700"/>
        <end position="1709"/>
    </location>
</feature>
<organism evidence="6 7">
    <name type="scientific">Halomonas eurihalina</name>
    <dbReference type="NCBI Taxonomy" id="42566"/>
    <lineage>
        <taxon>Bacteria</taxon>
        <taxon>Pseudomonadati</taxon>
        <taxon>Pseudomonadota</taxon>
        <taxon>Gammaproteobacteria</taxon>
        <taxon>Oceanospirillales</taxon>
        <taxon>Halomonadaceae</taxon>
        <taxon>Halomonas</taxon>
    </lineage>
</organism>
<evidence type="ECO:0000259" key="4">
    <source>
        <dbReference type="Pfam" id="PF24489"/>
    </source>
</evidence>
<dbReference type="PANTHER" id="PTHR36251:SF2">
    <property type="entry name" value="GIFSY-2 PROPHAGE HOST SPECIFICITY PROTEIN J, PHAGE LAMBDA"/>
    <property type="match status" value="1"/>
</dbReference>
<name>A0A5D9D9Y1_HALER</name>
<dbReference type="Pfam" id="PF24801">
    <property type="entry name" value="FNIII-A_GpJ"/>
    <property type="match status" value="1"/>
</dbReference>